<dbReference type="AlphaFoldDB" id="A0ABD6EJF3"/>
<comment type="caution">
    <text evidence="2">The sequence shown here is derived from an EMBL/GenBank/DDBJ whole genome shotgun (WGS) entry which is preliminary data.</text>
</comment>
<dbReference type="EMBL" id="JBGFUD010001528">
    <property type="protein sequence ID" value="MFH4976410.1"/>
    <property type="molecule type" value="Genomic_DNA"/>
</dbReference>
<accession>A0ABD6EJF3</accession>
<dbReference type="Proteomes" id="UP001608902">
    <property type="component" value="Unassembled WGS sequence"/>
</dbReference>
<reference evidence="2 3" key="1">
    <citation type="submission" date="2024-08" db="EMBL/GenBank/DDBJ databases">
        <title>Gnathostoma spinigerum genome.</title>
        <authorList>
            <person name="Gonzalez-Bertolin B."/>
            <person name="Monzon S."/>
            <person name="Zaballos A."/>
            <person name="Jimenez P."/>
            <person name="Dekumyoy P."/>
            <person name="Varona S."/>
            <person name="Cuesta I."/>
            <person name="Sumanam S."/>
            <person name="Adisakwattana P."/>
            <person name="Gasser R.B."/>
            <person name="Hernandez-Gonzalez A."/>
            <person name="Young N.D."/>
            <person name="Perteguer M.J."/>
        </authorList>
    </citation>
    <scope>NUCLEOTIDE SEQUENCE [LARGE SCALE GENOMIC DNA]</scope>
    <source>
        <strain evidence="2">AL3</strain>
        <tissue evidence="2">Liver</tissue>
    </source>
</reference>
<gene>
    <name evidence="2" type="ORF">AB6A40_003119</name>
</gene>
<organism evidence="2 3">
    <name type="scientific">Gnathostoma spinigerum</name>
    <dbReference type="NCBI Taxonomy" id="75299"/>
    <lineage>
        <taxon>Eukaryota</taxon>
        <taxon>Metazoa</taxon>
        <taxon>Ecdysozoa</taxon>
        <taxon>Nematoda</taxon>
        <taxon>Chromadorea</taxon>
        <taxon>Rhabditida</taxon>
        <taxon>Spirurina</taxon>
        <taxon>Gnathostomatomorpha</taxon>
        <taxon>Gnathostomatoidea</taxon>
        <taxon>Gnathostomatidae</taxon>
        <taxon>Gnathostoma</taxon>
    </lineage>
</organism>
<feature type="coiled-coil region" evidence="1">
    <location>
        <begin position="30"/>
        <end position="82"/>
    </location>
</feature>
<name>A0ABD6EJF3_9BILA</name>
<proteinExistence type="predicted"/>
<evidence type="ECO:0000256" key="1">
    <source>
        <dbReference type="SAM" id="Coils"/>
    </source>
</evidence>
<sequence>MERLKSQDYKSLNEKIDYLVSVETYRKERLEASQQAEKKLKLELDNMAKDLAMKNSNITALKKRIEEQEKQFEIEVKQYEAVINALLILHNRL</sequence>
<evidence type="ECO:0000313" key="3">
    <source>
        <dbReference type="Proteomes" id="UP001608902"/>
    </source>
</evidence>
<protein>
    <submittedName>
        <fullName evidence="2">Uncharacterized protein</fullName>
    </submittedName>
</protein>
<evidence type="ECO:0000313" key="2">
    <source>
        <dbReference type="EMBL" id="MFH4976410.1"/>
    </source>
</evidence>
<keyword evidence="3" id="KW-1185">Reference proteome</keyword>
<keyword evidence="1" id="KW-0175">Coiled coil</keyword>